<evidence type="ECO:0000313" key="2">
    <source>
        <dbReference type="EMBL" id="MFD1398436.1"/>
    </source>
</evidence>
<dbReference type="SUPFAM" id="SSF46689">
    <property type="entry name" value="Homeodomain-like"/>
    <property type="match status" value="1"/>
</dbReference>
<evidence type="ECO:0000313" key="3">
    <source>
        <dbReference type="Proteomes" id="UP001597199"/>
    </source>
</evidence>
<gene>
    <name evidence="2" type="ORF">ACFQ41_03865</name>
</gene>
<keyword evidence="3" id="KW-1185">Reference proteome</keyword>
<dbReference type="InterPro" id="IPR050624">
    <property type="entry name" value="HTH-type_Tx_Regulator"/>
</dbReference>
<reference evidence="3" key="1">
    <citation type="journal article" date="2019" name="Int. J. Syst. Evol. Microbiol.">
        <title>The Global Catalogue of Microorganisms (GCM) 10K type strain sequencing project: providing services to taxonomists for standard genome sequencing and annotation.</title>
        <authorList>
            <consortium name="The Broad Institute Genomics Platform"/>
            <consortium name="The Broad Institute Genome Sequencing Center for Infectious Disease"/>
            <person name="Wu L."/>
            <person name="Ma J."/>
        </authorList>
    </citation>
    <scope>NUCLEOTIDE SEQUENCE [LARGE SCALE GENOMIC DNA]</scope>
    <source>
        <strain evidence="3">CCM 9110</strain>
    </source>
</reference>
<dbReference type="Gene3D" id="1.10.357.10">
    <property type="entry name" value="Tetracycline Repressor, domain 2"/>
    <property type="match status" value="1"/>
</dbReference>
<dbReference type="EMBL" id="JBHTOA010000018">
    <property type="protein sequence ID" value="MFD1398436.1"/>
    <property type="molecule type" value="Genomic_DNA"/>
</dbReference>
<comment type="caution">
    <text evidence="2">The sequence shown here is derived from an EMBL/GenBank/DDBJ whole genome shotgun (WGS) entry which is preliminary data.</text>
</comment>
<dbReference type="RefSeq" id="WP_204118810.1">
    <property type="nucleotide sequence ID" value="NZ_BOLV01000008.1"/>
</dbReference>
<organism evidence="2 3">
    <name type="scientific">Lacticaseibacillus suilingensis</name>
    <dbReference type="NCBI Taxonomy" id="2799577"/>
    <lineage>
        <taxon>Bacteria</taxon>
        <taxon>Bacillati</taxon>
        <taxon>Bacillota</taxon>
        <taxon>Bacilli</taxon>
        <taxon>Lactobacillales</taxon>
        <taxon>Lactobacillaceae</taxon>
        <taxon>Lacticaseibacillus</taxon>
    </lineage>
</organism>
<dbReference type="PANTHER" id="PTHR43479:SF7">
    <property type="entry name" value="TETR-FAMILY TRANSCRIPTIONAL REGULATOR"/>
    <property type="match status" value="1"/>
</dbReference>
<name>A0ABW4BD93_9LACO</name>
<evidence type="ECO:0000259" key="1">
    <source>
        <dbReference type="Pfam" id="PF14278"/>
    </source>
</evidence>
<dbReference type="InterPro" id="IPR039532">
    <property type="entry name" value="TetR_C_Firmicutes"/>
</dbReference>
<dbReference type="Proteomes" id="UP001597199">
    <property type="component" value="Unassembled WGS sequence"/>
</dbReference>
<feature type="domain" description="Transcriptional regulator TetR C-terminal Firmicutes type" evidence="1">
    <location>
        <begin position="72"/>
        <end position="172"/>
    </location>
</feature>
<dbReference type="PANTHER" id="PTHR43479">
    <property type="entry name" value="ACREF/ENVCD OPERON REPRESSOR-RELATED"/>
    <property type="match status" value="1"/>
</dbReference>
<accession>A0ABW4BD93</accession>
<dbReference type="Pfam" id="PF14278">
    <property type="entry name" value="TetR_C_8"/>
    <property type="match status" value="1"/>
</dbReference>
<dbReference type="InterPro" id="IPR009057">
    <property type="entry name" value="Homeodomain-like_sf"/>
</dbReference>
<protein>
    <submittedName>
        <fullName evidence="2">TetR/AcrR family transcriptional regulator C-terminal domain-containing protein</fullName>
    </submittedName>
</protein>
<proteinExistence type="predicted"/>
<sequence>MAKAKTTIVQTTKTLVGTIPLTQINVTTIMKQAGLRRQTFYDYYRDKYDVLGDIYRTEIDADVWYCGDYRRWPQTVHAMLAYFDANRDFYRQALQLDEQNAPETYIHAHLEEMCRTILVDLQRAEQLTLPADYQQFLAAAMADMSLGVLRRFLLATPGEPVATVERHLSTLIADNLAGLKARTGH</sequence>